<dbReference type="EMBL" id="PP856724">
    <property type="protein sequence ID" value="XCH40828.1"/>
    <property type="molecule type" value="Genomic_DNA"/>
</dbReference>
<evidence type="ECO:0000313" key="1">
    <source>
        <dbReference type="EMBL" id="XCH40828.1"/>
    </source>
</evidence>
<accession>A0AAU8GFQ7</accession>
<name>A0AAU8GFQ7_9CAUD</name>
<gene>
    <name evidence="1" type="ORF">TCZZUYSU_CDS0057</name>
</gene>
<proteinExistence type="predicted"/>
<reference evidence="1" key="1">
    <citation type="submission" date="2024-05" db="EMBL/GenBank/DDBJ databases">
        <authorList>
            <person name="Mugo M.M."/>
            <person name="Musyoki A.M."/>
            <person name="Makumi A.M."/>
            <person name="Mutai I."/>
            <person name="Drechsel O."/>
            <person name="Kering K.K."/>
            <person name="Muturi P."/>
            <person name="Mbae C.K."/>
            <person name="Kariuki S.M."/>
        </authorList>
    </citation>
    <scope>NUCLEOTIDE SEQUENCE</scope>
</reference>
<sequence length="73" mass="8061">MALGNREQFEAVVERVKMLSSEERRQLINILHDMSCVQCVHFTNAGCALAGGKMPPASIQATGCKSFDYKVPF</sequence>
<protein>
    <submittedName>
        <fullName evidence="1">Uncharacterized protein</fullName>
    </submittedName>
</protein>
<organism evidence="1">
    <name type="scientific">Salmonella phage vB_SEnST11_KE25</name>
    <dbReference type="NCBI Taxonomy" id="3161176"/>
    <lineage>
        <taxon>Viruses</taxon>
        <taxon>Duplodnaviria</taxon>
        <taxon>Heunggongvirae</taxon>
        <taxon>Uroviricota</taxon>
        <taxon>Caudoviricetes</taxon>
        <taxon>Rosemountvirus</taxon>
    </lineage>
</organism>